<name>A0ABM1TLL6_LIMPO</name>
<dbReference type="Pfam" id="PF03770">
    <property type="entry name" value="IPK"/>
    <property type="match status" value="1"/>
</dbReference>
<dbReference type="PANTHER" id="PTHR12400:SF26">
    <property type="entry name" value="KINASE"/>
    <property type="match status" value="1"/>
</dbReference>
<sequence>MTFVFGLFAPAGPGTIWKKRSPEDDTEVQAYHMLMTDSMRDMVPRFYRDVEYEGENFIEMEDLLYNFRDPAIMDIKMGTRTFLETEVQNSKARTDLYEKMIKVDPNSPSLEEREAGAVTKLRYMQFREALSSSSNLGFRIEGFKAEGKAPMKNLKSVKTEEEVKNIFIMFFGENLVLYEMILERLKLLRSKFEKSPFFQTHEVIGSSLLIIHDGRKTNAWMIDFAKTKPVPRGFCIGHFSQWVLGNHEDGYLFGLNNLISILETITASRCSST</sequence>
<accession>A0ABM1TLL6</accession>
<dbReference type="RefSeq" id="XP_022256772.1">
    <property type="nucleotide sequence ID" value="XM_022401064.1"/>
</dbReference>
<dbReference type="EC" id="2.7.-.-" evidence="4"/>
<dbReference type="PANTHER" id="PTHR12400">
    <property type="entry name" value="INOSITOL POLYPHOSPHATE KINASE"/>
    <property type="match status" value="1"/>
</dbReference>
<evidence type="ECO:0000256" key="4">
    <source>
        <dbReference type="RuleBase" id="RU363090"/>
    </source>
</evidence>
<evidence type="ECO:0000313" key="6">
    <source>
        <dbReference type="RefSeq" id="XP_022256772.1"/>
    </source>
</evidence>
<dbReference type="GeneID" id="106472482"/>
<reference evidence="6" key="1">
    <citation type="submission" date="2025-08" db="UniProtKB">
        <authorList>
            <consortium name="RefSeq"/>
        </authorList>
    </citation>
    <scope>IDENTIFICATION</scope>
    <source>
        <tissue evidence="6">Muscle</tissue>
    </source>
</reference>
<organism evidence="5 6">
    <name type="scientific">Limulus polyphemus</name>
    <name type="common">Atlantic horseshoe crab</name>
    <dbReference type="NCBI Taxonomy" id="6850"/>
    <lineage>
        <taxon>Eukaryota</taxon>
        <taxon>Metazoa</taxon>
        <taxon>Ecdysozoa</taxon>
        <taxon>Arthropoda</taxon>
        <taxon>Chelicerata</taxon>
        <taxon>Merostomata</taxon>
        <taxon>Xiphosura</taxon>
        <taxon>Limulidae</taxon>
        <taxon>Limulus</taxon>
    </lineage>
</organism>
<comment type="similarity">
    <text evidence="1 4">Belongs to the inositol phosphokinase (IPK) family.</text>
</comment>
<dbReference type="InterPro" id="IPR038286">
    <property type="entry name" value="IPK_sf"/>
</dbReference>
<dbReference type="Gene3D" id="3.30.470.160">
    <property type="entry name" value="Inositol polyphosphate kinase"/>
    <property type="match status" value="1"/>
</dbReference>
<keyword evidence="5" id="KW-1185">Reference proteome</keyword>
<evidence type="ECO:0000256" key="3">
    <source>
        <dbReference type="ARBA" id="ARBA00022777"/>
    </source>
</evidence>
<proteinExistence type="inferred from homology"/>
<dbReference type="SUPFAM" id="SSF56104">
    <property type="entry name" value="SAICAR synthase-like"/>
    <property type="match status" value="1"/>
</dbReference>
<dbReference type="Proteomes" id="UP000694941">
    <property type="component" value="Unplaced"/>
</dbReference>
<keyword evidence="2 4" id="KW-0808">Transferase</keyword>
<keyword evidence="3 4" id="KW-0418">Kinase</keyword>
<protein>
    <recommendedName>
        <fullName evidence="4">Kinase</fullName>
        <ecNumber evidence="4">2.7.-.-</ecNumber>
    </recommendedName>
</protein>
<evidence type="ECO:0000256" key="1">
    <source>
        <dbReference type="ARBA" id="ARBA00007374"/>
    </source>
</evidence>
<gene>
    <name evidence="6" type="primary">LOC106472482</name>
</gene>
<evidence type="ECO:0000313" key="5">
    <source>
        <dbReference type="Proteomes" id="UP000694941"/>
    </source>
</evidence>
<dbReference type="InterPro" id="IPR005522">
    <property type="entry name" value="IPK"/>
</dbReference>
<evidence type="ECO:0000256" key="2">
    <source>
        <dbReference type="ARBA" id="ARBA00022679"/>
    </source>
</evidence>